<dbReference type="EMBL" id="CP101620">
    <property type="protein sequence ID" value="UTY38919.1"/>
    <property type="molecule type" value="Genomic_DNA"/>
</dbReference>
<evidence type="ECO:0000313" key="1">
    <source>
        <dbReference type="EMBL" id="UTY38919.1"/>
    </source>
</evidence>
<sequence length="65" mass="7628">MIGSESLKYEEEMTLQHISAYDDTYKINLPGAYALQIIINGKKEIIKINVEDGEWYETNEFISYY</sequence>
<evidence type="ECO:0000313" key="2">
    <source>
        <dbReference type="Proteomes" id="UP001060112"/>
    </source>
</evidence>
<reference evidence="1" key="1">
    <citation type="submission" date="2022-07" db="EMBL/GenBank/DDBJ databases">
        <title>Faecal culturing of patients with breast cancer.</title>
        <authorList>
            <person name="Teng N.M.Y."/>
            <person name="Kiu R."/>
            <person name="Evans R."/>
            <person name="Baker D.J."/>
            <person name="Zenner C."/>
            <person name="Robinson S.D."/>
            <person name="Hall L.J."/>
        </authorList>
    </citation>
    <scope>NUCLEOTIDE SEQUENCE</scope>
    <source>
        <strain evidence="1">LH1062</strain>
    </source>
</reference>
<accession>A0ABY5I0T3</accession>
<organism evidence="1 2">
    <name type="scientific">Allocoprobacillus halotolerans</name>
    <dbReference type="NCBI Taxonomy" id="2944914"/>
    <lineage>
        <taxon>Bacteria</taxon>
        <taxon>Bacillati</taxon>
        <taxon>Bacillota</taxon>
        <taxon>Erysipelotrichia</taxon>
        <taxon>Erysipelotrichales</taxon>
        <taxon>Erysipelotrichaceae</taxon>
        <taxon>Allocoprobacillus</taxon>
    </lineage>
</organism>
<proteinExistence type="predicted"/>
<dbReference type="RefSeq" id="WP_290139643.1">
    <property type="nucleotide sequence ID" value="NZ_CP101620.1"/>
</dbReference>
<gene>
    <name evidence="1" type="ORF">NMU03_15215</name>
</gene>
<dbReference type="Proteomes" id="UP001060112">
    <property type="component" value="Chromosome"/>
</dbReference>
<protein>
    <submittedName>
        <fullName evidence="1">Uncharacterized protein</fullName>
    </submittedName>
</protein>
<keyword evidence="2" id="KW-1185">Reference proteome</keyword>
<name>A0ABY5I0T3_9FIRM</name>